<protein>
    <submittedName>
        <fullName evidence="2">Uncharacterized protein</fullName>
    </submittedName>
</protein>
<dbReference type="Proteomes" id="UP001196915">
    <property type="component" value="Unassembled WGS sequence"/>
</dbReference>
<evidence type="ECO:0000256" key="1">
    <source>
        <dbReference type="SAM" id="Phobius"/>
    </source>
</evidence>
<evidence type="ECO:0000313" key="2">
    <source>
        <dbReference type="EMBL" id="MBU9357741.1"/>
    </source>
</evidence>
<organism evidence="2 3">
    <name type="scientific">Burkholderia multivorans</name>
    <dbReference type="NCBI Taxonomy" id="87883"/>
    <lineage>
        <taxon>Bacteria</taxon>
        <taxon>Pseudomonadati</taxon>
        <taxon>Pseudomonadota</taxon>
        <taxon>Betaproteobacteria</taxon>
        <taxon>Burkholderiales</taxon>
        <taxon>Burkholderiaceae</taxon>
        <taxon>Burkholderia</taxon>
        <taxon>Burkholderia cepacia complex</taxon>
    </lineage>
</organism>
<sequence>MFEFLVSFVAGAMAEHFKQKRMPLLYAFVLTFTVFTFAFAIGLWLAVPAATLEKGPLYIAFVSAGAGTALGLLMVAVLLLFKPKRKAGPRGP</sequence>
<accession>A0AAP2HKE6</accession>
<gene>
    <name evidence="2" type="ORF">KTE52_15510</name>
</gene>
<dbReference type="AlphaFoldDB" id="A0AAP2HKE6"/>
<keyword evidence="1" id="KW-0812">Transmembrane</keyword>
<comment type="caution">
    <text evidence="2">The sequence shown here is derived from an EMBL/GenBank/DDBJ whole genome shotgun (WGS) entry which is preliminary data.</text>
</comment>
<keyword evidence="1" id="KW-0472">Membrane</keyword>
<feature type="transmembrane region" description="Helical" evidence="1">
    <location>
        <begin position="24"/>
        <end position="45"/>
    </location>
</feature>
<proteinExistence type="predicted"/>
<reference evidence="2" key="1">
    <citation type="submission" date="2021-06" db="EMBL/GenBank/DDBJ databases">
        <title>A collection of bacterial strains from the Burkholderia cepacia Research Laboratory and Repository.</title>
        <authorList>
            <person name="Lipuma J."/>
            <person name="Spilker T."/>
        </authorList>
    </citation>
    <scope>NUCLEOTIDE SEQUENCE</scope>
    <source>
        <strain evidence="2">AU37435</strain>
    </source>
</reference>
<dbReference type="RefSeq" id="WP_125902580.1">
    <property type="nucleotide sequence ID" value="NZ_CADFDF010000001.1"/>
</dbReference>
<evidence type="ECO:0000313" key="3">
    <source>
        <dbReference type="Proteomes" id="UP001196915"/>
    </source>
</evidence>
<feature type="transmembrane region" description="Helical" evidence="1">
    <location>
        <begin position="57"/>
        <end position="81"/>
    </location>
</feature>
<keyword evidence="1" id="KW-1133">Transmembrane helix</keyword>
<dbReference type="EMBL" id="JAHPMX010000006">
    <property type="protein sequence ID" value="MBU9357741.1"/>
    <property type="molecule type" value="Genomic_DNA"/>
</dbReference>
<name>A0AAP2HKE6_9BURK</name>